<dbReference type="AlphaFoldDB" id="A0A2H1E730"/>
<name>A0A2H1E730_9FLAO</name>
<protein>
    <recommendedName>
        <fullName evidence="3">Lipoprotein</fullName>
    </recommendedName>
</protein>
<dbReference type="KEGG" id="tmar:MARIT_0691"/>
<evidence type="ECO:0000313" key="2">
    <source>
        <dbReference type="Proteomes" id="UP000231564"/>
    </source>
</evidence>
<dbReference type="Proteomes" id="UP000231564">
    <property type="component" value="Chromosome MARIT"/>
</dbReference>
<dbReference type="EMBL" id="LT634361">
    <property type="protein sequence ID" value="SFZ80578.1"/>
    <property type="molecule type" value="Genomic_DNA"/>
</dbReference>
<proteinExistence type="predicted"/>
<organism evidence="1 2">
    <name type="scientific">Tenacibaculum maritimum NCIMB 2154</name>
    <dbReference type="NCBI Taxonomy" id="1349785"/>
    <lineage>
        <taxon>Bacteria</taxon>
        <taxon>Pseudomonadati</taxon>
        <taxon>Bacteroidota</taxon>
        <taxon>Flavobacteriia</taxon>
        <taxon>Flavobacteriales</taxon>
        <taxon>Flavobacteriaceae</taxon>
        <taxon>Tenacibaculum</taxon>
    </lineage>
</organism>
<sequence length="290" mass="33920">MRKVFFIFLVIIMQSCGTKYYGYIYDFDNETPLNKVKVYSTDSLNYILSNKKGYFEIDFNKDLKHLTFSKKGYRKFNLSTFSRQNKFTRELPFGDTIYLISKNSKYSRPKTTLPNKIPLIKTGFIQAVNGELYKVFVNAINTTENAIAPLSTKFVTNGSPGRSRNWELSRILFYNVGFLFYNDWKSLNPNNPVFKNKGWYFENNDVEEFKMTSAHEIGHEILLKYGGHKYSKGHKGSSSIITQKSKNIPLPKQGKIDLMKYYDKYYDKQRTVASQKDVLSLLWLTKLELR</sequence>
<gene>
    <name evidence="1" type="ORF">MARIT_0691</name>
</gene>
<dbReference type="SUPFAM" id="SSF49464">
    <property type="entry name" value="Carboxypeptidase regulatory domain-like"/>
    <property type="match status" value="1"/>
</dbReference>
<dbReference type="PROSITE" id="PS51257">
    <property type="entry name" value="PROKAR_LIPOPROTEIN"/>
    <property type="match status" value="1"/>
</dbReference>
<dbReference type="InterPro" id="IPR008969">
    <property type="entry name" value="CarboxyPept-like_regulatory"/>
</dbReference>
<evidence type="ECO:0000313" key="1">
    <source>
        <dbReference type="EMBL" id="SFZ80578.1"/>
    </source>
</evidence>
<evidence type="ECO:0008006" key="3">
    <source>
        <dbReference type="Google" id="ProtNLM"/>
    </source>
</evidence>
<keyword evidence="2" id="KW-1185">Reference proteome</keyword>
<accession>A0A2H1E730</accession>
<reference evidence="1 2" key="1">
    <citation type="submission" date="2016-11" db="EMBL/GenBank/DDBJ databases">
        <authorList>
            <person name="Jaros S."/>
            <person name="Januszkiewicz K."/>
            <person name="Wedrychowicz H."/>
        </authorList>
    </citation>
    <scope>NUCLEOTIDE SEQUENCE [LARGE SCALE GENOMIC DNA]</scope>
    <source>
        <strain evidence="1">NCIMB 2154T</strain>
    </source>
</reference>